<evidence type="ECO:0000256" key="1">
    <source>
        <dbReference type="ARBA" id="ARBA00022475"/>
    </source>
</evidence>
<comment type="caution">
    <text evidence="6">The sequence shown here is derived from an EMBL/GenBank/DDBJ whole genome shotgun (WGS) entry which is preliminary data.</text>
</comment>
<gene>
    <name evidence="5" type="primary">yciB</name>
    <name evidence="6" type="ORF">LIN78_01435</name>
</gene>
<dbReference type="NCBIfam" id="TIGR00997">
    <property type="entry name" value="ispZ"/>
    <property type="match status" value="1"/>
</dbReference>
<evidence type="ECO:0000256" key="2">
    <source>
        <dbReference type="ARBA" id="ARBA00022692"/>
    </source>
</evidence>
<protein>
    <recommendedName>
        <fullName evidence="5">Inner membrane-spanning protein YciB</fullName>
    </recommendedName>
</protein>
<keyword evidence="2 5" id="KW-0812">Transmembrane</keyword>
<evidence type="ECO:0000313" key="7">
    <source>
        <dbReference type="Proteomes" id="UP001165395"/>
    </source>
</evidence>
<feature type="transmembrane region" description="Helical" evidence="5">
    <location>
        <begin position="51"/>
        <end position="70"/>
    </location>
</feature>
<proteinExistence type="inferred from homology"/>
<dbReference type="Pfam" id="PF04279">
    <property type="entry name" value="IspA"/>
    <property type="match status" value="1"/>
</dbReference>
<comment type="function">
    <text evidence="5">Plays a role in cell envelope biogenesis, maintenance of cell envelope integrity and membrane homeostasis.</text>
</comment>
<dbReference type="PANTHER" id="PTHR36917">
    <property type="entry name" value="INTRACELLULAR SEPTATION PROTEIN A-RELATED"/>
    <property type="match status" value="1"/>
</dbReference>
<keyword evidence="5" id="KW-0997">Cell inner membrane</keyword>
<keyword evidence="3 5" id="KW-1133">Transmembrane helix</keyword>
<accession>A0ABS8D2K6</accession>
<keyword evidence="1 5" id="KW-1003">Cell membrane</keyword>
<keyword evidence="4 5" id="KW-0472">Membrane</keyword>
<evidence type="ECO:0000256" key="4">
    <source>
        <dbReference type="ARBA" id="ARBA00023136"/>
    </source>
</evidence>
<sequence>MKILFDLFPVILFFVAYKFTNQNIYIATGVTIAASIAQIIWLTLRKKKVDGALWFSTGLVTVMGGATLLFHNKSFIMWKPSILYWGFAAALLVAKYLFHRNLIELMMKQQISLPEKVWGSLNLVWAIFFVVMGGANLYVASNYPESFWVNFKLFGVLGLTLVFMIAQGLYLAKYIQEAKPTEPPSA</sequence>
<dbReference type="PANTHER" id="PTHR36917:SF1">
    <property type="entry name" value="INNER MEMBRANE-SPANNING PROTEIN YCIB"/>
    <property type="match status" value="1"/>
</dbReference>
<reference evidence="6" key="1">
    <citation type="submission" date="2021-10" db="EMBL/GenBank/DDBJ databases">
        <title>The complete genome sequence of Leeia sp. TBRC 13508.</title>
        <authorList>
            <person name="Charoenyingcharoen P."/>
            <person name="Yukphan P."/>
        </authorList>
    </citation>
    <scope>NUCLEOTIDE SEQUENCE</scope>
    <source>
        <strain evidence="6">TBRC 13508</strain>
    </source>
</reference>
<evidence type="ECO:0000313" key="6">
    <source>
        <dbReference type="EMBL" id="MCB6182218.1"/>
    </source>
</evidence>
<name>A0ABS8D2K6_9NEIS</name>
<dbReference type="Proteomes" id="UP001165395">
    <property type="component" value="Unassembled WGS sequence"/>
</dbReference>
<feature type="transmembrane region" description="Helical" evidence="5">
    <location>
        <begin position="151"/>
        <end position="172"/>
    </location>
</feature>
<feature type="transmembrane region" description="Helical" evidence="5">
    <location>
        <begin position="24"/>
        <end position="44"/>
    </location>
</feature>
<evidence type="ECO:0000256" key="3">
    <source>
        <dbReference type="ARBA" id="ARBA00022989"/>
    </source>
</evidence>
<organism evidence="6 7">
    <name type="scientific">Leeia speluncae</name>
    <dbReference type="NCBI Taxonomy" id="2884804"/>
    <lineage>
        <taxon>Bacteria</taxon>
        <taxon>Pseudomonadati</taxon>
        <taxon>Pseudomonadota</taxon>
        <taxon>Betaproteobacteria</taxon>
        <taxon>Neisseriales</taxon>
        <taxon>Leeiaceae</taxon>
        <taxon>Leeia</taxon>
    </lineage>
</organism>
<comment type="similarity">
    <text evidence="5">Belongs to the YciB family.</text>
</comment>
<evidence type="ECO:0000256" key="5">
    <source>
        <dbReference type="HAMAP-Rule" id="MF_00189"/>
    </source>
</evidence>
<feature type="transmembrane region" description="Helical" evidence="5">
    <location>
        <begin position="119"/>
        <end position="139"/>
    </location>
</feature>
<feature type="transmembrane region" description="Helical" evidence="5">
    <location>
        <begin position="82"/>
        <end position="98"/>
    </location>
</feature>
<dbReference type="HAMAP" id="MF_00189">
    <property type="entry name" value="YciB"/>
    <property type="match status" value="1"/>
</dbReference>
<dbReference type="InterPro" id="IPR006008">
    <property type="entry name" value="YciB"/>
</dbReference>
<dbReference type="NCBIfam" id="NF001325">
    <property type="entry name" value="PRK00259.1-3"/>
    <property type="match status" value="1"/>
</dbReference>
<comment type="subcellular location">
    <subcellularLocation>
        <location evidence="5">Cell inner membrane</location>
        <topology evidence="5">Multi-pass membrane protein</topology>
    </subcellularLocation>
</comment>
<dbReference type="RefSeq" id="WP_227177743.1">
    <property type="nucleotide sequence ID" value="NZ_JAJBZT010000001.1"/>
</dbReference>
<keyword evidence="7" id="KW-1185">Reference proteome</keyword>
<dbReference type="EMBL" id="JAJBZT010000001">
    <property type="protein sequence ID" value="MCB6182218.1"/>
    <property type="molecule type" value="Genomic_DNA"/>
</dbReference>